<sequence length="147" mass="16108">MSALRLAAKQIQRQATLQPRLSLPAGRTISLEEGRRLAKLVNDEEERIQTGATQLLDEALGSSVQLESDVSKRIILLRQKQNHAANITAALKFAKKQRKNSSIPAGDAEKLKTIAGKVLRKESGSGTETLKARRIRASGKDKASKRK</sequence>
<gene>
    <name evidence="2" type="ORF">ADEAN_000888600</name>
</gene>
<name>A0A7G2CQU5_9TRYP</name>
<keyword evidence="3" id="KW-1185">Reference proteome</keyword>
<evidence type="ECO:0000313" key="3">
    <source>
        <dbReference type="Proteomes" id="UP000515908"/>
    </source>
</evidence>
<dbReference type="VEuPathDB" id="TriTrypDB:ADEAN_000888600"/>
<dbReference type="AlphaFoldDB" id="A0A7G2CQU5"/>
<reference evidence="2 3" key="1">
    <citation type="submission" date="2020-08" db="EMBL/GenBank/DDBJ databases">
        <authorList>
            <person name="Newling K."/>
            <person name="Davey J."/>
            <person name="Forrester S."/>
        </authorList>
    </citation>
    <scope>NUCLEOTIDE SEQUENCE [LARGE SCALE GENOMIC DNA]</scope>
    <source>
        <strain evidence="3">Crithidia deanei Carvalho (ATCC PRA-265)</strain>
    </source>
</reference>
<evidence type="ECO:0000256" key="1">
    <source>
        <dbReference type="SAM" id="MobiDB-lite"/>
    </source>
</evidence>
<feature type="region of interest" description="Disordered" evidence="1">
    <location>
        <begin position="122"/>
        <end position="147"/>
    </location>
</feature>
<feature type="compositionally biased region" description="Basic and acidic residues" evidence="1">
    <location>
        <begin position="138"/>
        <end position="147"/>
    </location>
</feature>
<protein>
    <submittedName>
        <fullName evidence="2">Uncharacterized protein</fullName>
    </submittedName>
</protein>
<accession>A0A7G2CQU5</accession>
<evidence type="ECO:0000313" key="2">
    <source>
        <dbReference type="EMBL" id="CAD2221354.1"/>
    </source>
</evidence>
<proteinExistence type="predicted"/>
<organism evidence="2 3">
    <name type="scientific">Angomonas deanei</name>
    <dbReference type="NCBI Taxonomy" id="59799"/>
    <lineage>
        <taxon>Eukaryota</taxon>
        <taxon>Discoba</taxon>
        <taxon>Euglenozoa</taxon>
        <taxon>Kinetoplastea</taxon>
        <taxon>Metakinetoplastina</taxon>
        <taxon>Trypanosomatida</taxon>
        <taxon>Trypanosomatidae</taxon>
        <taxon>Strigomonadinae</taxon>
        <taxon>Angomonas</taxon>
    </lineage>
</organism>
<dbReference type="OrthoDB" id="250921at2759"/>
<dbReference type="EMBL" id="LR877164">
    <property type="protein sequence ID" value="CAD2221354.1"/>
    <property type="molecule type" value="Genomic_DNA"/>
</dbReference>
<dbReference type="Proteomes" id="UP000515908">
    <property type="component" value="Chromosome 20"/>
</dbReference>